<comment type="caution">
    <text evidence="2">The sequence shown here is derived from an EMBL/GenBank/DDBJ whole genome shotgun (WGS) entry which is preliminary data.</text>
</comment>
<evidence type="ECO:0000256" key="1">
    <source>
        <dbReference type="SAM" id="MobiDB-lite"/>
    </source>
</evidence>
<feature type="compositionally biased region" description="Low complexity" evidence="1">
    <location>
        <begin position="27"/>
        <end position="38"/>
    </location>
</feature>
<evidence type="ECO:0000313" key="2">
    <source>
        <dbReference type="EMBL" id="GAI82463.1"/>
    </source>
</evidence>
<protein>
    <submittedName>
        <fullName evidence="2">Uncharacterized protein</fullName>
    </submittedName>
</protein>
<dbReference type="AlphaFoldDB" id="X1RPA3"/>
<gene>
    <name evidence="2" type="ORF">S12H4_12205</name>
</gene>
<proteinExistence type="predicted"/>
<dbReference type="EMBL" id="BARW01005714">
    <property type="protein sequence ID" value="GAI82463.1"/>
    <property type="molecule type" value="Genomic_DNA"/>
</dbReference>
<reference evidence="2" key="1">
    <citation type="journal article" date="2014" name="Front. Microbiol.">
        <title>High frequency of phylogenetically diverse reductive dehalogenase-homologous genes in deep subseafloor sedimentary metagenomes.</title>
        <authorList>
            <person name="Kawai M."/>
            <person name="Futagami T."/>
            <person name="Toyoda A."/>
            <person name="Takaki Y."/>
            <person name="Nishi S."/>
            <person name="Hori S."/>
            <person name="Arai W."/>
            <person name="Tsubouchi T."/>
            <person name="Morono Y."/>
            <person name="Uchiyama I."/>
            <person name="Ito T."/>
            <person name="Fujiyama A."/>
            <person name="Inagaki F."/>
            <person name="Takami H."/>
        </authorList>
    </citation>
    <scope>NUCLEOTIDE SEQUENCE</scope>
    <source>
        <strain evidence="2">Expedition CK06-06</strain>
    </source>
</reference>
<organism evidence="2">
    <name type="scientific">marine sediment metagenome</name>
    <dbReference type="NCBI Taxonomy" id="412755"/>
    <lineage>
        <taxon>unclassified sequences</taxon>
        <taxon>metagenomes</taxon>
        <taxon>ecological metagenomes</taxon>
    </lineage>
</organism>
<accession>X1RPA3</accession>
<feature type="non-terminal residue" evidence="2">
    <location>
        <position position="91"/>
    </location>
</feature>
<sequence>MRTESGTLHLGVEGSKGRGETRRARQPGSASPAPVSAPARREVCPRCRGHFAHYEDPDTGERFRIPLSCGRLACPVCGDRKRRRMIAEILA</sequence>
<name>X1RPA3_9ZZZZ</name>
<feature type="region of interest" description="Disordered" evidence="1">
    <location>
        <begin position="1"/>
        <end position="40"/>
    </location>
</feature>